<dbReference type="EMBL" id="NFDG01000119">
    <property type="protein sequence ID" value="OTY16378.1"/>
    <property type="molecule type" value="Genomic_DNA"/>
</dbReference>
<evidence type="ECO:0000313" key="2">
    <source>
        <dbReference type="EMBL" id="OTY16378.1"/>
    </source>
</evidence>
<organism evidence="2 3">
    <name type="scientific">Bacillus thuringiensis serovar navarrensis</name>
    <dbReference type="NCBI Taxonomy" id="339658"/>
    <lineage>
        <taxon>Bacteria</taxon>
        <taxon>Bacillati</taxon>
        <taxon>Bacillota</taxon>
        <taxon>Bacilli</taxon>
        <taxon>Bacillales</taxon>
        <taxon>Bacillaceae</taxon>
        <taxon>Bacillus</taxon>
        <taxon>Bacillus cereus group</taxon>
    </lineage>
</organism>
<reference evidence="2 3" key="1">
    <citation type="submission" date="2016-10" db="EMBL/GenBank/DDBJ databases">
        <title>Comparative genomics of Bacillus thuringiensis reveals a path to pathogens against multiple invertebrate hosts.</title>
        <authorList>
            <person name="Zheng J."/>
            <person name="Gao Q."/>
            <person name="Liu H."/>
            <person name="Peng D."/>
            <person name="Ruan L."/>
            <person name="Sun M."/>
        </authorList>
    </citation>
    <scope>NUCLEOTIDE SEQUENCE [LARGE SCALE GENOMIC DNA]</scope>
    <source>
        <strain evidence="2">BGSC 4BM1</strain>
    </source>
</reference>
<evidence type="ECO:0000256" key="1">
    <source>
        <dbReference type="SAM" id="Coils"/>
    </source>
</evidence>
<accession>A0A243AC33</accession>
<dbReference type="Proteomes" id="UP000194860">
    <property type="component" value="Unassembled WGS sequence"/>
</dbReference>
<evidence type="ECO:0000313" key="3">
    <source>
        <dbReference type="Proteomes" id="UP000194860"/>
    </source>
</evidence>
<proteinExistence type="predicted"/>
<keyword evidence="1" id="KW-0175">Coiled coil</keyword>
<feature type="coiled-coil region" evidence="1">
    <location>
        <begin position="257"/>
        <end position="305"/>
    </location>
</feature>
<dbReference type="AlphaFoldDB" id="A0A243AC33"/>
<feature type="coiled-coil region" evidence="1">
    <location>
        <begin position="389"/>
        <end position="416"/>
    </location>
</feature>
<name>A0A243AC33_BACTU</name>
<comment type="caution">
    <text evidence="2">The sequence shown here is derived from an EMBL/GenBank/DDBJ whole genome shotgun (WGS) entry which is preliminary data.</text>
</comment>
<dbReference type="InterPro" id="IPR027417">
    <property type="entry name" value="P-loop_NTPase"/>
</dbReference>
<gene>
    <name evidence="2" type="ORF">BK732_15140</name>
</gene>
<protein>
    <recommendedName>
        <fullName evidence="4">Rad50/SbcC-type AAA domain-containing protein</fullName>
    </recommendedName>
</protein>
<dbReference type="RefSeq" id="WP_088032449.1">
    <property type="nucleotide sequence ID" value="NZ_NFDG01000119.1"/>
</dbReference>
<evidence type="ECO:0008006" key="4">
    <source>
        <dbReference type="Google" id="ProtNLM"/>
    </source>
</evidence>
<sequence length="583" mass="69116">MFKIIELQIYSPSNECFTYEFKTGINYFKGGNSTGKTEFYKFIDFMLGSSEDMSKKVWYKGSFKKALMIFEYKKIKYSVVRTLDKEKNYFYYQKDSFDEKDYINLKEYKEKLNAVFANDDILKELKQFTNEHLTFRTFTMFNFLGEKGQGLTYNFLDKCRDVKYYTKLSSVLNYIFNKNIEKIFLLQDQIKILQKDIAKLKEKDSKYSFIKSQVNNNLKKLSSTRIYNGKNTSEVLEFIKEYKQLNVDKKPIKSKVISELEASYSELDEQIKIYENRKHDSKEMLKEYENRKEMLQVLNELLNDNKELTYLTKPLTELLEEMDDAISFSKYLIKDEAILKLKDKRENLKKQLQDNESRFQVFSVDEKIKAIMLIEEYLSDDVYDVDKELQIKAKKMKSLKENLKNLQDADDTKKTDQFSEYITELYKSAYGVSEIVNTDINEKGFRIEYIKRGNVLQSRKRLKNKDKLDEVNYVMGSMARHTLVQLCGYLAFIKLLICEERTPTIPILVLDHISKPFDKENISSIGTIISKFYEDVSKKDVQIFIFDDKKYEELGLNVDKFDELNNENKTGFNPFYKGKESNK</sequence>
<dbReference type="Gene3D" id="3.40.50.300">
    <property type="entry name" value="P-loop containing nucleotide triphosphate hydrolases"/>
    <property type="match status" value="1"/>
</dbReference>